<evidence type="ECO:0000256" key="2">
    <source>
        <dbReference type="ARBA" id="ARBA00006950"/>
    </source>
</evidence>
<dbReference type="GO" id="GO:0006879">
    <property type="term" value="P:intracellular iron ion homeostasis"/>
    <property type="evidence" value="ECO:0007669"/>
    <property type="project" value="UniProtKB-KW"/>
</dbReference>
<dbReference type="PATRIC" id="fig|54005.3.peg.1772"/>
<name>A0A133PGR2_9FIRM</name>
<dbReference type="InterPro" id="IPR009040">
    <property type="entry name" value="Ferritin-like_diiron"/>
</dbReference>
<dbReference type="EC" id="1.16.3.2" evidence="9"/>
<dbReference type="FunFam" id="1.20.1260.10:FF:000001">
    <property type="entry name" value="Non-heme ferritin"/>
    <property type="match status" value="1"/>
</dbReference>
<reference evidence="11 12" key="1">
    <citation type="submission" date="2016-01" db="EMBL/GenBank/DDBJ databases">
        <authorList>
            <person name="Oliw E.H."/>
        </authorList>
    </citation>
    <scope>NUCLEOTIDE SEQUENCE [LARGE SCALE GENOMIC DNA]</scope>
    <source>
        <strain evidence="11 12">CMW7756A</strain>
    </source>
</reference>
<evidence type="ECO:0000256" key="7">
    <source>
        <dbReference type="ARBA" id="ARBA00048035"/>
    </source>
</evidence>
<dbReference type="Proteomes" id="UP000070174">
    <property type="component" value="Unassembled WGS sequence"/>
</dbReference>
<dbReference type="GO" id="GO:0008198">
    <property type="term" value="F:ferrous iron binding"/>
    <property type="evidence" value="ECO:0007669"/>
    <property type="project" value="TreeGrafter"/>
</dbReference>
<proteinExistence type="inferred from homology"/>
<evidence type="ECO:0000313" key="12">
    <source>
        <dbReference type="Proteomes" id="UP000070174"/>
    </source>
</evidence>
<dbReference type="Gene3D" id="1.20.1260.10">
    <property type="match status" value="1"/>
</dbReference>
<dbReference type="GO" id="GO:0042802">
    <property type="term" value="F:identical protein binding"/>
    <property type="evidence" value="ECO:0007669"/>
    <property type="project" value="UniProtKB-ARBA"/>
</dbReference>
<feature type="binding site" evidence="8">
    <location>
        <position position="93"/>
    </location>
    <ligand>
        <name>Fe cation</name>
        <dbReference type="ChEBI" id="CHEBI:24875"/>
        <label>1</label>
    </ligand>
</feature>
<evidence type="ECO:0000256" key="4">
    <source>
        <dbReference type="ARBA" id="ARBA00022723"/>
    </source>
</evidence>
<keyword evidence="5" id="KW-0560">Oxidoreductase</keyword>
<dbReference type="InterPro" id="IPR001519">
    <property type="entry name" value="Ferritin"/>
</dbReference>
<feature type="binding site" evidence="8">
    <location>
        <position position="126"/>
    </location>
    <ligand>
        <name>Fe cation</name>
        <dbReference type="ChEBI" id="CHEBI:24875"/>
        <label>1</label>
    </ligand>
</feature>
<dbReference type="Pfam" id="PF00210">
    <property type="entry name" value="Ferritin"/>
    <property type="match status" value="1"/>
</dbReference>
<dbReference type="AlphaFoldDB" id="A0A133PGR2"/>
<dbReference type="GO" id="GO:0008199">
    <property type="term" value="F:ferric iron binding"/>
    <property type="evidence" value="ECO:0007669"/>
    <property type="project" value="InterPro"/>
</dbReference>
<feature type="domain" description="Ferritin-like diiron" evidence="10">
    <location>
        <begin position="1"/>
        <end position="144"/>
    </location>
</feature>
<comment type="caution">
    <text evidence="11">The sequence shown here is derived from an EMBL/GenBank/DDBJ whole genome shotgun (WGS) entry which is preliminary data.</text>
</comment>
<organism evidence="11">
    <name type="scientific">Peptoniphilus harei</name>
    <dbReference type="NCBI Taxonomy" id="54005"/>
    <lineage>
        <taxon>Bacteria</taxon>
        <taxon>Bacillati</taxon>
        <taxon>Bacillota</taxon>
        <taxon>Tissierellia</taxon>
        <taxon>Tissierellales</taxon>
        <taxon>Peptoniphilaceae</taxon>
        <taxon>Peptoniphilus</taxon>
    </lineage>
</organism>
<keyword evidence="3 9" id="KW-0409">Iron storage</keyword>
<dbReference type="PANTHER" id="PTHR11431">
    <property type="entry name" value="FERRITIN"/>
    <property type="match status" value="1"/>
</dbReference>
<dbReference type="InterPro" id="IPR008331">
    <property type="entry name" value="Ferritin_DPS_dom"/>
</dbReference>
<evidence type="ECO:0000256" key="1">
    <source>
        <dbReference type="ARBA" id="ARBA00002485"/>
    </source>
</evidence>
<dbReference type="GO" id="GO:0004322">
    <property type="term" value="F:ferroxidase activity"/>
    <property type="evidence" value="ECO:0007669"/>
    <property type="project" value="TreeGrafter"/>
</dbReference>
<dbReference type="InterPro" id="IPR041719">
    <property type="entry name" value="Ferritin_prok"/>
</dbReference>
<comment type="subcellular location">
    <subcellularLocation>
        <location evidence="9">Cytoplasm</location>
    </subcellularLocation>
</comment>
<comment type="catalytic activity">
    <reaction evidence="7 9">
        <text>4 Fe(2+) + O2 + 6 H2O = 4 iron(III) oxide-hydroxide + 12 H(+)</text>
        <dbReference type="Rhea" id="RHEA:11972"/>
        <dbReference type="ChEBI" id="CHEBI:15377"/>
        <dbReference type="ChEBI" id="CHEBI:15378"/>
        <dbReference type="ChEBI" id="CHEBI:15379"/>
        <dbReference type="ChEBI" id="CHEBI:29033"/>
        <dbReference type="ChEBI" id="CHEBI:78619"/>
        <dbReference type="EC" id="1.16.3.2"/>
    </reaction>
</comment>
<evidence type="ECO:0000259" key="10">
    <source>
        <dbReference type="PROSITE" id="PS50905"/>
    </source>
</evidence>
<protein>
    <recommendedName>
        <fullName evidence="9">Ferritin</fullName>
        <ecNumber evidence="9">1.16.3.2</ecNumber>
    </recommendedName>
</protein>
<dbReference type="PROSITE" id="PS50905">
    <property type="entry name" value="FERRITIN_LIKE"/>
    <property type="match status" value="1"/>
</dbReference>
<dbReference type="CDD" id="cd01055">
    <property type="entry name" value="Nonheme_Ferritin"/>
    <property type="match status" value="1"/>
</dbReference>
<dbReference type="GO" id="GO:0006826">
    <property type="term" value="P:iron ion transport"/>
    <property type="evidence" value="ECO:0007669"/>
    <property type="project" value="InterPro"/>
</dbReference>
<accession>A0A133PGR2</accession>
<dbReference type="GO" id="GO:0005829">
    <property type="term" value="C:cytosol"/>
    <property type="evidence" value="ECO:0007669"/>
    <property type="project" value="TreeGrafter"/>
</dbReference>
<comment type="similarity">
    <text evidence="2 9">Belongs to the ferritin family. Prokaryotic subfamily.</text>
</comment>
<sequence length="160" mass="19093">MESKLIKGLIDQYNFEVESGYIYYSMANYVKDKGMDGFAHFFDKQAEEEFEHAEKLRQFLFAIDVRPDLEGIKKPETEFGTFTETFKTALEHEKEVTKRINNLYDLSVKENDHRVTSLLQWYVDEQVEEEDHFRGLIERLERINESWSGLYIFDAELGRR</sequence>
<keyword evidence="6 8" id="KW-0408">Iron</keyword>
<dbReference type="InterPro" id="IPR009078">
    <property type="entry name" value="Ferritin-like_SF"/>
</dbReference>
<dbReference type="InterPro" id="IPR012347">
    <property type="entry name" value="Ferritin-like"/>
</dbReference>
<feature type="binding site" evidence="8">
    <location>
        <position position="52"/>
    </location>
    <ligand>
        <name>Fe cation</name>
        <dbReference type="ChEBI" id="CHEBI:24875"/>
        <label>1</label>
    </ligand>
</feature>
<comment type="function">
    <text evidence="1 9">Iron-storage protein.</text>
</comment>
<keyword evidence="9" id="KW-0963">Cytoplasm</keyword>
<evidence type="ECO:0000256" key="5">
    <source>
        <dbReference type="ARBA" id="ARBA00023002"/>
    </source>
</evidence>
<gene>
    <name evidence="11" type="ORF">HMPREF3229_01807</name>
</gene>
<evidence type="ECO:0000256" key="9">
    <source>
        <dbReference type="RuleBase" id="RU361145"/>
    </source>
</evidence>
<dbReference type="EMBL" id="LRQE01000050">
    <property type="protein sequence ID" value="KXA27738.1"/>
    <property type="molecule type" value="Genomic_DNA"/>
</dbReference>
<dbReference type="RefSeq" id="WP_005953759.1">
    <property type="nucleotide sequence ID" value="NZ_JADNMH010000004.1"/>
</dbReference>
<feature type="binding site" evidence="8">
    <location>
        <position position="49"/>
    </location>
    <ligand>
        <name>Fe cation</name>
        <dbReference type="ChEBI" id="CHEBI:24875"/>
        <label>1</label>
    </ligand>
</feature>
<evidence type="ECO:0000256" key="3">
    <source>
        <dbReference type="ARBA" id="ARBA00022434"/>
    </source>
</evidence>
<evidence type="ECO:0000256" key="6">
    <source>
        <dbReference type="ARBA" id="ARBA00023004"/>
    </source>
</evidence>
<evidence type="ECO:0000313" key="11">
    <source>
        <dbReference type="EMBL" id="KXA27738.1"/>
    </source>
</evidence>
<dbReference type="PANTHER" id="PTHR11431:SF127">
    <property type="entry name" value="BACTERIAL NON-HEME FERRITIN"/>
    <property type="match status" value="1"/>
</dbReference>
<dbReference type="SUPFAM" id="SSF47240">
    <property type="entry name" value="Ferritin-like"/>
    <property type="match status" value="1"/>
</dbReference>
<feature type="binding site" evidence="8">
    <location>
        <position position="16"/>
    </location>
    <ligand>
        <name>Fe cation</name>
        <dbReference type="ChEBI" id="CHEBI:24875"/>
        <label>1</label>
    </ligand>
</feature>
<evidence type="ECO:0000256" key="8">
    <source>
        <dbReference type="PIRSR" id="PIRSR601519-1"/>
    </source>
</evidence>
<keyword evidence="4 8" id="KW-0479">Metal-binding</keyword>